<keyword evidence="2" id="KW-1185">Reference proteome</keyword>
<name>A0ACC3CZC0_9PEZI</name>
<protein>
    <submittedName>
        <fullName evidence="1">Uncharacterized protein</fullName>
    </submittedName>
</protein>
<evidence type="ECO:0000313" key="1">
    <source>
        <dbReference type="EMBL" id="KAK3059454.1"/>
    </source>
</evidence>
<reference evidence="1" key="1">
    <citation type="submission" date="2024-09" db="EMBL/GenBank/DDBJ databases">
        <title>Black Yeasts Isolated from many extreme environments.</title>
        <authorList>
            <person name="Coleine C."/>
            <person name="Stajich J.E."/>
            <person name="Selbmann L."/>
        </authorList>
    </citation>
    <scope>NUCLEOTIDE SEQUENCE</scope>
    <source>
        <strain evidence="1">CCFEE 5737</strain>
    </source>
</reference>
<proteinExistence type="predicted"/>
<comment type="caution">
    <text evidence="1">The sequence shown here is derived from an EMBL/GenBank/DDBJ whole genome shotgun (WGS) entry which is preliminary data.</text>
</comment>
<evidence type="ECO:0000313" key="2">
    <source>
        <dbReference type="Proteomes" id="UP001186974"/>
    </source>
</evidence>
<organism evidence="1 2">
    <name type="scientific">Coniosporium uncinatum</name>
    <dbReference type="NCBI Taxonomy" id="93489"/>
    <lineage>
        <taxon>Eukaryota</taxon>
        <taxon>Fungi</taxon>
        <taxon>Dikarya</taxon>
        <taxon>Ascomycota</taxon>
        <taxon>Pezizomycotina</taxon>
        <taxon>Dothideomycetes</taxon>
        <taxon>Dothideomycetes incertae sedis</taxon>
        <taxon>Coniosporium</taxon>
    </lineage>
</organism>
<gene>
    <name evidence="1" type="ORF">LTS18_010832</name>
</gene>
<sequence length="98" mass="10604">ATDQQLNQLVGIKKLHAWRDEGRKAKDKKAMGKKGRLREWRKEVFGDASRPLLGNGGEGVPLVEKKTEGGHDGEGKKKRKKKKAKKSGAAAAGGMVDA</sequence>
<accession>A0ACC3CZC0</accession>
<feature type="non-terminal residue" evidence="1">
    <location>
        <position position="1"/>
    </location>
</feature>
<dbReference type="EMBL" id="JAWDJW010009395">
    <property type="protein sequence ID" value="KAK3059454.1"/>
    <property type="molecule type" value="Genomic_DNA"/>
</dbReference>
<dbReference type="Proteomes" id="UP001186974">
    <property type="component" value="Unassembled WGS sequence"/>
</dbReference>